<dbReference type="InterPro" id="IPR027417">
    <property type="entry name" value="P-loop_NTPase"/>
</dbReference>
<gene>
    <name evidence="10 14" type="primary">miaA</name>
    <name evidence="14" type="ORF">ACFFLH_08855</name>
</gene>
<comment type="caution">
    <text evidence="10">Lacks conserved residue(s) required for the propagation of feature annotation.</text>
</comment>
<feature type="region of interest" description="Interaction with substrate tRNA" evidence="10">
    <location>
        <begin position="162"/>
        <end position="166"/>
    </location>
</feature>
<comment type="cofactor">
    <cofactor evidence="1 10">
        <name>Mg(2+)</name>
        <dbReference type="ChEBI" id="CHEBI:18420"/>
    </cofactor>
</comment>
<dbReference type="GO" id="GO:0052381">
    <property type="term" value="F:tRNA dimethylallyltransferase activity"/>
    <property type="evidence" value="ECO:0007669"/>
    <property type="project" value="UniProtKB-EC"/>
</dbReference>
<dbReference type="InterPro" id="IPR018022">
    <property type="entry name" value="IPT"/>
</dbReference>
<dbReference type="HAMAP" id="MF_00185">
    <property type="entry name" value="IPP_trans"/>
    <property type="match status" value="1"/>
</dbReference>
<evidence type="ECO:0000313" key="15">
    <source>
        <dbReference type="Proteomes" id="UP001589628"/>
    </source>
</evidence>
<feature type="region of interest" description="Interaction with substrate tRNA" evidence="10">
    <location>
        <begin position="244"/>
        <end position="249"/>
    </location>
</feature>
<dbReference type="NCBIfam" id="TIGR00174">
    <property type="entry name" value="miaA"/>
    <property type="match status" value="1"/>
</dbReference>
<dbReference type="InterPro" id="IPR039657">
    <property type="entry name" value="Dimethylallyltransferase"/>
</dbReference>
<keyword evidence="8 10" id="KW-0460">Magnesium</keyword>
<evidence type="ECO:0000256" key="3">
    <source>
        <dbReference type="ARBA" id="ARBA00005842"/>
    </source>
</evidence>
<comment type="subunit">
    <text evidence="10">Monomer.</text>
</comment>
<keyword evidence="5 10" id="KW-0819">tRNA processing</keyword>
<comment type="caution">
    <text evidence="14">The sequence shown here is derived from an EMBL/GenBank/DDBJ whole genome shotgun (WGS) entry which is preliminary data.</text>
</comment>
<evidence type="ECO:0000256" key="6">
    <source>
        <dbReference type="ARBA" id="ARBA00022741"/>
    </source>
</evidence>
<comment type="catalytic activity">
    <reaction evidence="9 10 11">
        <text>adenosine(37) in tRNA + dimethylallyl diphosphate = N(6)-dimethylallyladenosine(37) in tRNA + diphosphate</text>
        <dbReference type="Rhea" id="RHEA:26482"/>
        <dbReference type="Rhea" id="RHEA-COMP:10162"/>
        <dbReference type="Rhea" id="RHEA-COMP:10375"/>
        <dbReference type="ChEBI" id="CHEBI:33019"/>
        <dbReference type="ChEBI" id="CHEBI:57623"/>
        <dbReference type="ChEBI" id="CHEBI:74411"/>
        <dbReference type="ChEBI" id="CHEBI:74415"/>
        <dbReference type="EC" id="2.5.1.75"/>
    </reaction>
</comment>
<evidence type="ECO:0000256" key="8">
    <source>
        <dbReference type="ARBA" id="ARBA00022842"/>
    </source>
</evidence>
<comment type="similarity">
    <text evidence="3 10 13">Belongs to the IPP transferase family.</text>
</comment>
<keyword evidence="15" id="KW-1185">Reference proteome</keyword>
<dbReference type="Pfam" id="PF01715">
    <property type="entry name" value="IPPT"/>
    <property type="match status" value="1"/>
</dbReference>
<feature type="binding site" evidence="10">
    <location>
        <begin position="13"/>
        <end position="20"/>
    </location>
    <ligand>
        <name>ATP</name>
        <dbReference type="ChEBI" id="CHEBI:30616"/>
    </ligand>
</feature>
<sequence>MSQAYPPAIFLMGPTAAGKTALAFELVERLPCDIISVDSALIYRGMDIGTAKPSPAELQRYPHQLVDIRDPAEVYSVAEFRQDALAAMAEISSRGRIPLLVGGTMMYFNALKKGLAQLPEADPLLRQRLQEEAEREGWQVLHQRLQQVDPQAAEQIPAGNTQRLLRALEVYELSGQPLTQLWQQQEQQPLPYQVCELIWSPAQRSVLHQRIAKRFELMLQQGFIDEVRRLKQRADLHVNLPSVRCVGYRQAWSYLDGEYDEQAFIDKGVAATRQLAKRQLTWLRSFTEANWIDAQQPDAQVKALKLLESIFN</sequence>
<organism evidence="14 15">
    <name type="scientific">Balneatrix alpica</name>
    <dbReference type="NCBI Taxonomy" id="75684"/>
    <lineage>
        <taxon>Bacteria</taxon>
        <taxon>Pseudomonadati</taxon>
        <taxon>Pseudomonadota</taxon>
        <taxon>Gammaproteobacteria</taxon>
        <taxon>Oceanospirillales</taxon>
        <taxon>Balneatrichaceae</taxon>
        <taxon>Balneatrix</taxon>
    </lineage>
</organism>
<dbReference type="EMBL" id="JBHLZN010000002">
    <property type="protein sequence ID" value="MFB9886517.1"/>
    <property type="molecule type" value="Genomic_DNA"/>
</dbReference>
<evidence type="ECO:0000256" key="2">
    <source>
        <dbReference type="ARBA" id="ARBA00003213"/>
    </source>
</evidence>
<dbReference type="Proteomes" id="UP001589628">
    <property type="component" value="Unassembled WGS sequence"/>
</dbReference>
<evidence type="ECO:0000256" key="7">
    <source>
        <dbReference type="ARBA" id="ARBA00022840"/>
    </source>
</evidence>
<feature type="binding site" evidence="10">
    <location>
        <begin position="15"/>
        <end position="20"/>
    </location>
    <ligand>
        <name>substrate</name>
    </ligand>
</feature>
<name>A0ABV5ZB74_9GAMM</name>
<evidence type="ECO:0000256" key="11">
    <source>
        <dbReference type="RuleBase" id="RU003783"/>
    </source>
</evidence>
<keyword evidence="7 10" id="KW-0067">ATP-binding</keyword>
<dbReference type="SUPFAM" id="SSF52540">
    <property type="entry name" value="P-loop containing nucleoside triphosphate hydrolases"/>
    <property type="match status" value="2"/>
</dbReference>
<comment type="function">
    <text evidence="2 10 12">Catalyzes the transfer of a dimethylallyl group onto the adenine at position 37 in tRNAs that read codons beginning with uridine, leading to the formation of N6-(dimethylallyl)adenosine (i(6)A).</text>
</comment>
<evidence type="ECO:0000256" key="4">
    <source>
        <dbReference type="ARBA" id="ARBA00022679"/>
    </source>
</evidence>
<evidence type="ECO:0000256" key="13">
    <source>
        <dbReference type="RuleBase" id="RU003785"/>
    </source>
</evidence>
<feature type="region of interest" description="Interaction with substrate tRNA" evidence="10">
    <location>
        <begin position="38"/>
        <end position="41"/>
    </location>
</feature>
<evidence type="ECO:0000313" key="14">
    <source>
        <dbReference type="EMBL" id="MFB9886517.1"/>
    </source>
</evidence>
<evidence type="ECO:0000256" key="12">
    <source>
        <dbReference type="RuleBase" id="RU003784"/>
    </source>
</evidence>
<dbReference type="EC" id="2.5.1.75" evidence="10"/>
<evidence type="ECO:0000256" key="5">
    <source>
        <dbReference type="ARBA" id="ARBA00022694"/>
    </source>
</evidence>
<dbReference type="RefSeq" id="WP_081414317.1">
    <property type="nucleotide sequence ID" value="NZ_JBHLZN010000002.1"/>
</dbReference>
<reference evidence="14 15" key="1">
    <citation type="submission" date="2024-09" db="EMBL/GenBank/DDBJ databases">
        <authorList>
            <person name="Sun Q."/>
            <person name="Mori K."/>
        </authorList>
    </citation>
    <scope>NUCLEOTIDE SEQUENCE [LARGE SCALE GENOMIC DNA]</scope>
    <source>
        <strain evidence="14 15">ATCC 51285</strain>
    </source>
</reference>
<evidence type="ECO:0000256" key="1">
    <source>
        <dbReference type="ARBA" id="ARBA00001946"/>
    </source>
</evidence>
<protein>
    <recommendedName>
        <fullName evidence="10">tRNA dimethylallyltransferase</fullName>
        <ecNumber evidence="10">2.5.1.75</ecNumber>
    </recommendedName>
    <alternativeName>
        <fullName evidence="10">Dimethylallyl diphosphate:tRNA dimethylallyltransferase</fullName>
        <shortName evidence="10">DMAPP:tRNA dimethylallyltransferase</shortName>
        <shortName evidence="10">DMATase</shortName>
    </alternativeName>
    <alternativeName>
        <fullName evidence="10">Isopentenyl-diphosphate:tRNA isopentenyltransferase</fullName>
        <shortName evidence="10">IPP transferase</shortName>
        <shortName evidence="10">IPPT</shortName>
        <shortName evidence="10">IPTase</shortName>
    </alternativeName>
</protein>
<dbReference type="Gene3D" id="1.10.20.140">
    <property type="match status" value="1"/>
</dbReference>
<accession>A0ABV5ZB74</accession>
<proteinExistence type="inferred from homology"/>
<feature type="site" description="Interaction with substrate tRNA" evidence="10">
    <location>
        <position position="126"/>
    </location>
</feature>
<feature type="site" description="Interaction with substrate tRNA" evidence="10">
    <location>
        <position position="104"/>
    </location>
</feature>
<keyword evidence="4 10" id="KW-0808">Transferase</keyword>
<dbReference type="Gene3D" id="3.40.50.300">
    <property type="entry name" value="P-loop containing nucleotide triphosphate hydrolases"/>
    <property type="match status" value="1"/>
</dbReference>
<dbReference type="PANTHER" id="PTHR11088:SF60">
    <property type="entry name" value="TRNA DIMETHYLALLYLTRANSFERASE"/>
    <property type="match status" value="1"/>
</dbReference>
<evidence type="ECO:0000256" key="9">
    <source>
        <dbReference type="ARBA" id="ARBA00049563"/>
    </source>
</evidence>
<keyword evidence="6 10" id="KW-0547">Nucleotide-binding</keyword>
<evidence type="ECO:0000256" key="10">
    <source>
        <dbReference type="HAMAP-Rule" id="MF_00185"/>
    </source>
</evidence>
<dbReference type="PANTHER" id="PTHR11088">
    <property type="entry name" value="TRNA DIMETHYLALLYLTRANSFERASE"/>
    <property type="match status" value="1"/>
</dbReference>